<evidence type="ECO:0000313" key="4">
    <source>
        <dbReference type="EMBL" id="MXP13854.1"/>
    </source>
</evidence>
<gene>
    <name evidence="4" type="ORF">GRI44_03700</name>
</gene>
<organism evidence="4 5">
    <name type="scientific">Allopontixanthobacter confluentis</name>
    <dbReference type="NCBI Taxonomy" id="1849021"/>
    <lineage>
        <taxon>Bacteria</taxon>
        <taxon>Pseudomonadati</taxon>
        <taxon>Pseudomonadota</taxon>
        <taxon>Alphaproteobacteria</taxon>
        <taxon>Sphingomonadales</taxon>
        <taxon>Erythrobacteraceae</taxon>
        <taxon>Allopontixanthobacter</taxon>
    </lineage>
</organism>
<dbReference type="Pfam" id="PF00072">
    <property type="entry name" value="Response_reg"/>
    <property type="match status" value="1"/>
</dbReference>
<dbReference type="InterPro" id="IPR011006">
    <property type="entry name" value="CheY-like_superfamily"/>
</dbReference>
<dbReference type="GO" id="GO:0000160">
    <property type="term" value="P:phosphorelay signal transduction system"/>
    <property type="evidence" value="ECO:0007669"/>
    <property type="project" value="InterPro"/>
</dbReference>
<dbReference type="OrthoDB" id="9786548at2"/>
<keyword evidence="1 2" id="KW-0597">Phosphoprotein</keyword>
<protein>
    <submittedName>
        <fullName evidence="4">Response regulator</fullName>
    </submittedName>
</protein>
<dbReference type="CDD" id="cd17574">
    <property type="entry name" value="REC_OmpR"/>
    <property type="match status" value="1"/>
</dbReference>
<feature type="domain" description="Response regulatory" evidence="3">
    <location>
        <begin position="3"/>
        <end position="119"/>
    </location>
</feature>
<reference evidence="4 5" key="1">
    <citation type="submission" date="2019-12" db="EMBL/GenBank/DDBJ databases">
        <title>Genomic-based taxomic classification of the family Erythrobacteraceae.</title>
        <authorList>
            <person name="Xu L."/>
        </authorList>
    </citation>
    <scope>NUCLEOTIDE SEQUENCE [LARGE SCALE GENOMIC DNA]</scope>
    <source>
        <strain evidence="4 5">KCTC 52259</strain>
    </source>
</reference>
<dbReference type="SMART" id="SM00448">
    <property type="entry name" value="REC"/>
    <property type="match status" value="1"/>
</dbReference>
<dbReference type="EMBL" id="WTYU01000001">
    <property type="protein sequence ID" value="MXP13854.1"/>
    <property type="molecule type" value="Genomic_DNA"/>
</dbReference>
<keyword evidence="5" id="KW-1185">Reference proteome</keyword>
<dbReference type="PANTHER" id="PTHR44591:SF23">
    <property type="entry name" value="CHEY SUBFAMILY"/>
    <property type="match status" value="1"/>
</dbReference>
<dbReference type="Gene3D" id="3.40.50.2300">
    <property type="match status" value="1"/>
</dbReference>
<sequence length="154" mass="17707">MAYILIADDDEIVAEMASEVIISAGHACGWVTDGEQALDLLKWRRPDLLLLDQDMPKISGARVLRALRNSPSLYDLPVIMFTAVTGAEDEQRARFHGAQDYIRKPFDQKFLIWRINQVLRARAERPKHVELTELMQRNAGQWRDEDETAFRSVL</sequence>
<accession>A0A6L7GF60</accession>
<dbReference type="SUPFAM" id="SSF52172">
    <property type="entry name" value="CheY-like"/>
    <property type="match status" value="1"/>
</dbReference>
<dbReference type="PANTHER" id="PTHR44591">
    <property type="entry name" value="STRESS RESPONSE REGULATOR PROTEIN 1"/>
    <property type="match status" value="1"/>
</dbReference>
<evidence type="ECO:0000313" key="5">
    <source>
        <dbReference type="Proteomes" id="UP000473531"/>
    </source>
</evidence>
<dbReference type="RefSeq" id="WP_160600086.1">
    <property type="nucleotide sequence ID" value="NZ_WTYU01000001.1"/>
</dbReference>
<dbReference type="AlphaFoldDB" id="A0A6L7GF60"/>
<evidence type="ECO:0000256" key="2">
    <source>
        <dbReference type="PROSITE-ProRule" id="PRU00169"/>
    </source>
</evidence>
<proteinExistence type="predicted"/>
<dbReference type="Proteomes" id="UP000473531">
    <property type="component" value="Unassembled WGS sequence"/>
</dbReference>
<dbReference type="InterPro" id="IPR050595">
    <property type="entry name" value="Bact_response_regulator"/>
</dbReference>
<name>A0A6L7GF60_9SPHN</name>
<dbReference type="PROSITE" id="PS50110">
    <property type="entry name" value="RESPONSE_REGULATORY"/>
    <property type="match status" value="1"/>
</dbReference>
<feature type="modified residue" description="4-aspartylphosphate" evidence="2">
    <location>
        <position position="52"/>
    </location>
</feature>
<comment type="caution">
    <text evidence="4">The sequence shown here is derived from an EMBL/GenBank/DDBJ whole genome shotgun (WGS) entry which is preliminary data.</text>
</comment>
<evidence type="ECO:0000259" key="3">
    <source>
        <dbReference type="PROSITE" id="PS50110"/>
    </source>
</evidence>
<evidence type="ECO:0000256" key="1">
    <source>
        <dbReference type="ARBA" id="ARBA00022553"/>
    </source>
</evidence>
<dbReference type="InterPro" id="IPR001789">
    <property type="entry name" value="Sig_transdc_resp-reg_receiver"/>
</dbReference>